<dbReference type="SUPFAM" id="SSF52540">
    <property type="entry name" value="P-loop containing nucleoside triphosphate hydrolases"/>
    <property type="match status" value="1"/>
</dbReference>
<dbReference type="InterPro" id="IPR000640">
    <property type="entry name" value="EFG_V-like"/>
</dbReference>
<dbReference type="FunFam" id="3.30.230.10:FF:000003">
    <property type="entry name" value="Elongation factor G"/>
    <property type="match status" value="1"/>
</dbReference>
<dbReference type="KEGG" id="ipa:Isop_1886"/>
<keyword evidence="5" id="KW-0342">GTP-binding</keyword>
<dbReference type="STRING" id="575540.Isop_1886"/>
<dbReference type="InterPro" id="IPR041095">
    <property type="entry name" value="EFG_II"/>
</dbReference>
<dbReference type="PROSITE" id="PS51722">
    <property type="entry name" value="G_TR_2"/>
    <property type="match status" value="1"/>
</dbReference>
<dbReference type="Gene3D" id="3.30.70.870">
    <property type="entry name" value="Elongation Factor G (Translational Gtpase), domain 3"/>
    <property type="match status" value="1"/>
</dbReference>
<dbReference type="InParanoid" id="E8R235"/>
<keyword evidence="3" id="KW-0251">Elongation factor</keyword>
<evidence type="ECO:0000259" key="7">
    <source>
        <dbReference type="PROSITE" id="PS51722"/>
    </source>
</evidence>
<dbReference type="GO" id="GO:0003924">
    <property type="term" value="F:GTPase activity"/>
    <property type="evidence" value="ECO:0007669"/>
    <property type="project" value="InterPro"/>
</dbReference>
<dbReference type="Gene3D" id="3.30.230.10">
    <property type="match status" value="1"/>
</dbReference>
<dbReference type="FunFam" id="3.30.70.240:FF:000001">
    <property type="entry name" value="Elongation factor G"/>
    <property type="match status" value="1"/>
</dbReference>
<dbReference type="OrthoDB" id="9804431at2"/>
<dbReference type="Pfam" id="PF14492">
    <property type="entry name" value="EFG_III"/>
    <property type="match status" value="1"/>
</dbReference>
<dbReference type="NCBIfam" id="NF009381">
    <property type="entry name" value="PRK12740.1-5"/>
    <property type="match status" value="1"/>
</dbReference>
<accession>E8R235</accession>
<feature type="domain" description="Tr-type G" evidence="7">
    <location>
        <begin position="7"/>
        <end position="223"/>
    </location>
</feature>
<dbReference type="CDD" id="cd04088">
    <property type="entry name" value="EFG_mtEFG_II"/>
    <property type="match status" value="1"/>
</dbReference>
<dbReference type="Proteomes" id="UP000008631">
    <property type="component" value="Chromosome"/>
</dbReference>
<keyword evidence="2" id="KW-0547">Nucleotide-binding</keyword>
<dbReference type="InterPro" id="IPR035649">
    <property type="entry name" value="EFG_V"/>
</dbReference>
<evidence type="ECO:0000313" key="9">
    <source>
        <dbReference type="Proteomes" id="UP000008631"/>
    </source>
</evidence>
<keyword evidence="9" id="KW-1185">Reference proteome</keyword>
<dbReference type="NCBIfam" id="NF009379">
    <property type="entry name" value="PRK12740.1-3"/>
    <property type="match status" value="1"/>
</dbReference>
<dbReference type="Pfam" id="PF03764">
    <property type="entry name" value="EFG_IV"/>
    <property type="match status" value="1"/>
</dbReference>
<proteinExistence type="predicted"/>
<dbReference type="CDD" id="cd03713">
    <property type="entry name" value="EFG_mtEFG_C"/>
    <property type="match status" value="1"/>
</dbReference>
<evidence type="ECO:0000313" key="8">
    <source>
        <dbReference type="EMBL" id="ADV62467.1"/>
    </source>
</evidence>
<dbReference type="InterPro" id="IPR014721">
    <property type="entry name" value="Ribsml_uS5_D2-typ_fold_subgr"/>
</dbReference>
<dbReference type="GO" id="GO:0003746">
    <property type="term" value="F:translation elongation factor activity"/>
    <property type="evidence" value="ECO:0007669"/>
    <property type="project" value="UniProtKB-KW"/>
</dbReference>
<dbReference type="eggNOG" id="COG0480">
    <property type="taxonomic scope" value="Bacteria"/>
</dbReference>
<dbReference type="GO" id="GO:0005525">
    <property type="term" value="F:GTP binding"/>
    <property type="evidence" value="ECO:0007669"/>
    <property type="project" value="UniProtKB-KW"/>
</dbReference>
<gene>
    <name evidence="8" type="ordered locus">Isop_1886</name>
</gene>
<dbReference type="CDD" id="cd16262">
    <property type="entry name" value="EFG_III"/>
    <property type="match status" value="1"/>
</dbReference>
<dbReference type="HOGENOM" id="CLU_002794_4_1_0"/>
<dbReference type="InterPro" id="IPR053905">
    <property type="entry name" value="EF-G-like_DII"/>
</dbReference>
<dbReference type="AlphaFoldDB" id="E8R235"/>
<dbReference type="Gene3D" id="3.30.70.240">
    <property type="match status" value="1"/>
</dbReference>
<dbReference type="SMART" id="SM00838">
    <property type="entry name" value="EFG_C"/>
    <property type="match status" value="1"/>
</dbReference>
<dbReference type="PANTHER" id="PTHR43261:SF6">
    <property type="entry name" value="ELONGATION FACTOR G-LIKE PROTEIN"/>
    <property type="match status" value="1"/>
</dbReference>
<dbReference type="PANTHER" id="PTHR43261">
    <property type="entry name" value="TRANSLATION ELONGATION FACTOR G-RELATED"/>
    <property type="match status" value="1"/>
</dbReference>
<dbReference type="InterPro" id="IPR020568">
    <property type="entry name" value="Ribosomal_Su5_D2-typ_SF"/>
</dbReference>
<dbReference type="Pfam" id="PF00009">
    <property type="entry name" value="GTP_EFTU"/>
    <property type="match status" value="1"/>
</dbReference>
<evidence type="ECO:0000256" key="2">
    <source>
        <dbReference type="ARBA" id="ARBA00022741"/>
    </source>
</evidence>
<dbReference type="SUPFAM" id="SSF54211">
    <property type="entry name" value="Ribosomal protein S5 domain 2-like"/>
    <property type="match status" value="1"/>
</dbReference>
<dbReference type="InterPro" id="IPR047872">
    <property type="entry name" value="EFG_IV"/>
</dbReference>
<sequence length="687" mass="75316">MTTYHLADIRNIALVGHGASGKTSLADALLFVAGATSRKGSVDDGSSLGDIDEEEKRRHFSIDCHLSHCVWNNKQLHFIDAPGYPDFIGGALAALAAVENVILAVSATDGPGLNSRRLFLEATKLGLGRIIVLTKMDGEHVDYNAALAKIRQTFGTMCVPYNVPIGQGPDFRGVVNVIDSHDHTPEGCPLAPPEAYKMLVEQIVESREDLMERYLEGEEIDPETLRDALHDEIAQGVIVPVLCVCVKKDLGLSELLDLVARCGLNPGDVKHHGFRAEDATHTDLEIEPSEDGELVAQVFKTVNDPFMGKLSYLRILSGRITKDGTLYNLRTGKSAKPGHLFMIQGGQKEEVAEAIAGDMVAVAKFDDLHVSDTVSSTPNLPLRVNPIAFPPPMVPRAVEAKTREDETKLSASFAKIADEDPTFQVKRDPQTHELVISGMSELHLEVLQNRLKHRYKLEFLTHVPQVPYLETIAGSSEAQHRHKKQTGGRGQFAEVHIKLRPLPRGEGFRFIDAIKGGVIPNQYIPAVEKGIREQLEAGVISGNQVVDVEVELFFGNYHDVDSSEQAFKTAARNAFRKAFEAAQPFLLEPTVVLHVVVPSDYFGAITADLSTRRGQITGMESLDGNQQMINAIVPLAEVLTYSTQLKSITGGQGTYTLELHGYDQVPANLQHKIVEKYQKSRAGIEED</sequence>
<dbReference type="SMART" id="SM00889">
    <property type="entry name" value="EFG_IV"/>
    <property type="match status" value="1"/>
</dbReference>
<organism evidence="8 9">
    <name type="scientific">Isosphaera pallida (strain ATCC 43644 / DSM 9630 / IS1B)</name>
    <dbReference type="NCBI Taxonomy" id="575540"/>
    <lineage>
        <taxon>Bacteria</taxon>
        <taxon>Pseudomonadati</taxon>
        <taxon>Planctomycetota</taxon>
        <taxon>Planctomycetia</taxon>
        <taxon>Isosphaerales</taxon>
        <taxon>Isosphaeraceae</taxon>
        <taxon>Isosphaera</taxon>
    </lineage>
</organism>
<evidence type="ECO:0000256" key="1">
    <source>
        <dbReference type="ARBA" id="ARBA00017872"/>
    </source>
</evidence>
<dbReference type="GO" id="GO:0032790">
    <property type="term" value="P:ribosome disassembly"/>
    <property type="evidence" value="ECO:0007669"/>
    <property type="project" value="TreeGrafter"/>
</dbReference>
<dbReference type="SUPFAM" id="SSF50447">
    <property type="entry name" value="Translation proteins"/>
    <property type="match status" value="1"/>
</dbReference>
<dbReference type="InterPro" id="IPR027417">
    <property type="entry name" value="P-loop_NTPase"/>
</dbReference>
<dbReference type="RefSeq" id="WP_013564755.1">
    <property type="nucleotide sequence ID" value="NC_014962.1"/>
</dbReference>
<comment type="function">
    <text evidence="6">Catalyzes the GTP-dependent ribosomal translocation step during translation elongation. During this step, the ribosome changes from the pre-translocational (PRE) to the post-translocational (POST) state as the newly formed A-site-bound peptidyl-tRNA and P-site-bound deacylated tRNA move to the P and E sites, respectively. Catalyzes the coordinated movement of the two tRNA molecules, the mRNA and conformational changes in the ribosome.</text>
</comment>
<dbReference type="Gene3D" id="2.40.30.10">
    <property type="entry name" value="Translation factors"/>
    <property type="match status" value="1"/>
</dbReference>
<dbReference type="NCBIfam" id="NF009891">
    <property type="entry name" value="PRK13351.1-1"/>
    <property type="match status" value="1"/>
</dbReference>
<dbReference type="InterPro" id="IPR009000">
    <property type="entry name" value="Transl_B-barrel_sf"/>
</dbReference>
<name>E8R235_ISOPI</name>
<dbReference type="Pfam" id="PF00679">
    <property type="entry name" value="EFG_C"/>
    <property type="match status" value="1"/>
</dbReference>
<keyword evidence="4" id="KW-0648">Protein biosynthesis</keyword>
<evidence type="ECO:0000256" key="3">
    <source>
        <dbReference type="ARBA" id="ARBA00022768"/>
    </source>
</evidence>
<evidence type="ECO:0000256" key="6">
    <source>
        <dbReference type="ARBA" id="ARBA00024731"/>
    </source>
</evidence>
<dbReference type="CDD" id="cd01434">
    <property type="entry name" value="EFG_mtEFG1_IV"/>
    <property type="match status" value="1"/>
</dbReference>
<evidence type="ECO:0000256" key="5">
    <source>
        <dbReference type="ARBA" id="ARBA00023134"/>
    </source>
</evidence>
<dbReference type="InterPro" id="IPR009022">
    <property type="entry name" value="EFG_III"/>
</dbReference>
<dbReference type="SUPFAM" id="SSF54980">
    <property type="entry name" value="EF-G C-terminal domain-like"/>
    <property type="match status" value="2"/>
</dbReference>
<dbReference type="Gene3D" id="3.40.50.300">
    <property type="entry name" value="P-loop containing nucleotide triphosphate hydrolases"/>
    <property type="match status" value="1"/>
</dbReference>
<dbReference type="InterPro" id="IPR035647">
    <property type="entry name" value="EFG_III/V"/>
</dbReference>
<dbReference type="Pfam" id="PF22042">
    <property type="entry name" value="EF-G_D2"/>
    <property type="match status" value="1"/>
</dbReference>
<evidence type="ECO:0000256" key="4">
    <source>
        <dbReference type="ARBA" id="ARBA00022917"/>
    </source>
</evidence>
<protein>
    <recommendedName>
        <fullName evidence="1">Elongation factor G</fullName>
    </recommendedName>
</protein>
<dbReference type="InterPro" id="IPR005517">
    <property type="entry name" value="Transl_elong_EFG/EF2_IV"/>
</dbReference>
<dbReference type="InterPro" id="IPR000795">
    <property type="entry name" value="T_Tr_GTP-bd_dom"/>
</dbReference>
<reference evidence="8 9" key="2">
    <citation type="journal article" date="2011" name="Stand. Genomic Sci.">
        <title>Complete genome sequence of Isosphaera pallida type strain (IS1B).</title>
        <authorList>
            <consortium name="US DOE Joint Genome Institute (JGI-PGF)"/>
            <person name="Goker M."/>
            <person name="Cleland D."/>
            <person name="Saunders E."/>
            <person name="Lapidus A."/>
            <person name="Nolan M."/>
            <person name="Lucas S."/>
            <person name="Hammon N."/>
            <person name="Deshpande S."/>
            <person name="Cheng J.F."/>
            <person name="Tapia R."/>
            <person name="Han C."/>
            <person name="Goodwin L."/>
            <person name="Pitluck S."/>
            <person name="Liolios K."/>
            <person name="Pagani I."/>
            <person name="Ivanova N."/>
            <person name="Mavromatis K."/>
            <person name="Pati A."/>
            <person name="Chen A."/>
            <person name="Palaniappan K."/>
            <person name="Land M."/>
            <person name="Hauser L."/>
            <person name="Chang Y.J."/>
            <person name="Jeffries C.D."/>
            <person name="Detter J.C."/>
            <person name="Beck B."/>
            <person name="Woyke T."/>
            <person name="Bristow J."/>
            <person name="Eisen J.A."/>
            <person name="Markowitz V."/>
            <person name="Hugenholtz P."/>
            <person name="Kyrpides N.C."/>
            <person name="Klenk H.P."/>
        </authorList>
    </citation>
    <scope>NUCLEOTIDE SEQUENCE [LARGE SCALE GENOMIC DNA]</scope>
    <source>
        <strain evidence="9">ATCC 43644 / DSM 9630 / IS1B</strain>
    </source>
</reference>
<dbReference type="EMBL" id="CP002353">
    <property type="protein sequence ID" value="ADV62467.1"/>
    <property type="molecule type" value="Genomic_DNA"/>
</dbReference>
<reference key="1">
    <citation type="submission" date="2010-11" db="EMBL/GenBank/DDBJ databases">
        <title>The complete sequence of chromosome of Isophaera pallida ATCC 43644.</title>
        <authorList>
            <consortium name="US DOE Joint Genome Institute (JGI-PGF)"/>
            <person name="Lucas S."/>
            <person name="Copeland A."/>
            <person name="Lapidus A."/>
            <person name="Bruce D."/>
            <person name="Goodwin L."/>
            <person name="Pitluck S."/>
            <person name="Kyrpides N."/>
            <person name="Mavromatis K."/>
            <person name="Pagani I."/>
            <person name="Ivanova N."/>
            <person name="Saunders E."/>
            <person name="Brettin T."/>
            <person name="Detter J.C."/>
            <person name="Han C."/>
            <person name="Tapia R."/>
            <person name="Land M."/>
            <person name="Hauser L."/>
            <person name="Markowitz V."/>
            <person name="Cheng J.-F."/>
            <person name="Hugenholtz P."/>
            <person name="Woyke T."/>
            <person name="Wu D."/>
            <person name="Eisen J.A."/>
        </authorList>
    </citation>
    <scope>NUCLEOTIDE SEQUENCE</scope>
    <source>
        <strain>ATCC 43644</strain>
    </source>
</reference>